<dbReference type="EMBL" id="CP002546">
    <property type="protein sequence ID" value="ADY59335.1"/>
    <property type="molecule type" value="Genomic_DNA"/>
</dbReference>
<dbReference type="STRING" id="756272.Plabr_1724"/>
<evidence type="ECO:0000256" key="1">
    <source>
        <dbReference type="SAM" id="Phobius"/>
    </source>
</evidence>
<reference evidence="3" key="1">
    <citation type="submission" date="2011-02" db="EMBL/GenBank/DDBJ databases">
        <title>The complete genome of Planctomyces brasiliensis DSM 5305.</title>
        <authorList>
            <person name="Lucas S."/>
            <person name="Copeland A."/>
            <person name="Lapidus A."/>
            <person name="Bruce D."/>
            <person name="Goodwin L."/>
            <person name="Pitluck S."/>
            <person name="Kyrpides N."/>
            <person name="Mavromatis K."/>
            <person name="Pagani I."/>
            <person name="Ivanova N."/>
            <person name="Ovchinnikova G."/>
            <person name="Lu M."/>
            <person name="Detter J.C."/>
            <person name="Han C."/>
            <person name="Land M."/>
            <person name="Hauser L."/>
            <person name="Markowitz V."/>
            <person name="Cheng J.-F."/>
            <person name="Hugenholtz P."/>
            <person name="Woyke T."/>
            <person name="Wu D."/>
            <person name="Tindall B."/>
            <person name="Pomrenke H.G."/>
            <person name="Brambilla E."/>
            <person name="Klenk H.-P."/>
            <person name="Eisen J.A."/>
        </authorList>
    </citation>
    <scope>NUCLEOTIDE SEQUENCE [LARGE SCALE GENOMIC DNA]</scope>
    <source>
        <strain evidence="3">ATCC 49424 / DSM 5305 / JCM 21570 / NBRC 103401 / IFAM 1448</strain>
    </source>
</reference>
<keyword evidence="1" id="KW-1133">Transmembrane helix</keyword>
<keyword evidence="1" id="KW-0472">Membrane</keyword>
<organism evidence="2 3">
    <name type="scientific">Rubinisphaera brasiliensis (strain ATCC 49424 / DSM 5305 / JCM 21570 / IAM 15109 / NBRC 103401 / IFAM 1448)</name>
    <name type="common">Planctomyces brasiliensis</name>
    <dbReference type="NCBI Taxonomy" id="756272"/>
    <lineage>
        <taxon>Bacteria</taxon>
        <taxon>Pseudomonadati</taxon>
        <taxon>Planctomycetota</taxon>
        <taxon>Planctomycetia</taxon>
        <taxon>Planctomycetales</taxon>
        <taxon>Planctomycetaceae</taxon>
        <taxon>Rubinisphaera</taxon>
    </lineage>
</organism>
<protein>
    <submittedName>
        <fullName evidence="2">Uncharacterized protein</fullName>
    </submittedName>
</protein>
<dbReference type="KEGG" id="pbs:Plabr_1724"/>
<feature type="transmembrane region" description="Helical" evidence="1">
    <location>
        <begin position="12"/>
        <end position="36"/>
    </location>
</feature>
<dbReference type="HOGENOM" id="CLU_2208127_0_0_0"/>
<accession>F0SFC8</accession>
<keyword evidence="3" id="KW-1185">Reference proteome</keyword>
<evidence type="ECO:0000313" key="3">
    <source>
        <dbReference type="Proteomes" id="UP000006860"/>
    </source>
</evidence>
<dbReference type="AlphaFoldDB" id="F0SFC8"/>
<sequence>MIMVDRTSRLMLCRWGMTLFFGLSMFGYLLQIATILSAFSAPENRIQLMGVVMLAPCVLLFSLASYLFSIAVEKHVVEGDSKGVFFRCVKYILPVAILSPFALFFLG</sequence>
<feature type="transmembrane region" description="Helical" evidence="1">
    <location>
        <begin position="48"/>
        <end position="72"/>
    </location>
</feature>
<gene>
    <name evidence="2" type="ordered locus">Plabr_1724</name>
</gene>
<name>F0SFC8_RUBBR</name>
<evidence type="ECO:0000313" key="2">
    <source>
        <dbReference type="EMBL" id="ADY59335.1"/>
    </source>
</evidence>
<dbReference type="Proteomes" id="UP000006860">
    <property type="component" value="Chromosome"/>
</dbReference>
<feature type="transmembrane region" description="Helical" evidence="1">
    <location>
        <begin position="84"/>
        <end position="106"/>
    </location>
</feature>
<keyword evidence="1" id="KW-0812">Transmembrane</keyword>
<proteinExistence type="predicted"/>